<protein>
    <submittedName>
        <fullName evidence="2">Uncharacterized protein</fullName>
    </submittedName>
</protein>
<feature type="compositionally biased region" description="Basic and acidic residues" evidence="1">
    <location>
        <begin position="250"/>
        <end position="259"/>
    </location>
</feature>
<evidence type="ECO:0000256" key="1">
    <source>
        <dbReference type="SAM" id="MobiDB-lite"/>
    </source>
</evidence>
<keyword evidence="3" id="KW-1185">Reference proteome</keyword>
<gene>
    <name evidence="2" type="ORF">C489_02127</name>
</gene>
<dbReference type="STRING" id="1227496.C489_02127"/>
<proteinExistence type="predicted"/>
<dbReference type="AlphaFoldDB" id="L9YCI4"/>
<feature type="region of interest" description="Disordered" evidence="1">
    <location>
        <begin position="227"/>
        <end position="259"/>
    </location>
</feature>
<accession>L9YCI4</accession>
<dbReference type="PATRIC" id="fig|1227496.3.peg.434"/>
<dbReference type="Proteomes" id="UP000011632">
    <property type="component" value="Unassembled WGS sequence"/>
</dbReference>
<comment type="caution">
    <text evidence="2">The sequence shown here is derived from an EMBL/GenBank/DDBJ whole genome shotgun (WGS) entry which is preliminary data.</text>
</comment>
<dbReference type="EMBL" id="AOID01000007">
    <property type="protein sequence ID" value="ELY70613.1"/>
    <property type="molecule type" value="Genomic_DNA"/>
</dbReference>
<evidence type="ECO:0000313" key="2">
    <source>
        <dbReference type="EMBL" id="ELY70613.1"/>
    </source>
</evidence>
<evidence type="ECO:0000313" key="3">
    <source>
        <dbReference type="Proteomes" id="UP000011632"/>
    </source>
</evidence>
<reference evidence="2 3" key="1">
    <citation type="journal article" date="2014" name="PLoS Genet.">
        <title>Phylogenetically driven sequencing of extremely halophilic archaea reveals strategies for static and dynamic osmo-response.</title>
        <authorList>
            <person name="Becker E.A."/>
            <person name="Seitzer P.M."/>
            <person name="Tritt A."/>
            <person name="Larsen D."/>
            <person name="Krusor M."/>
            <person name="Yao A.I."/>
            <person name="Wu D."/>
            <person name="Madern D."/>
            <person name="Eisen J.A."/>
            <person name="Darling A.E."/>
            <person name="Facciotti M.T."/>
        </authorList>
    </citation>
    <scope>NUCLEOTIDE SEQUENCE [LARGE SCALE GENOMIC DNA]</scope>
    <source>
        <strain evidence="2 3">JCM 10478</strain>
    </source>
</reference>
<organism evidence="2 3">
    <name type="scientific">Natrinema versiforme JCM 10478</name>
    <dbReference type="NCBI Taxonomy" id="1227496"/>
    <lineage>
        <taxon>Archaea</taxon>
        <taxon>Methanobacteriati</taxon>
        <taxon>Methanobacteriota</taxon>
        <taxon>Stenosarchaea group</taxon>
        <taxon>Halobacteria</taxon>
        <taxon>Halobacteriales</taxon>
        <taxon>Natrialbaceae</taxon>
        <taxon>Natrinema</taxon>
    </lineage>
</organism>
<dbReference type="OrthoDB" id="351140at2157"/>
<sequence length="259" mass="28455">MIRDEYLRRLVDAAHVDLYLSAVDGARIYWPWRMQPVHEASERHRNACESYVVDSSFKDESITNEDALDTAYAMDAEMVVLADVWHDKDETVTAILEGIELYDDHPYDGKVIAPLQPPHDECFLELEGQVDVYAVGGVKDAGNETRIEAARCVRDVAGADVHLHGLGYGATDAIAEAIRTDPKLLDSIDYSTPIQSANGTDVAPGKERMSVVAARAAAQLVEDLRKFSPYAEQPQPEDLRGEAQSGLDEVAVRTDGGGR</sequence>
<dbReference type="RefSeq" id="WP_006429463.1">
    <property type="nucleotide sequence ID" value="NZ_AOID01000007.1"/>
</dbReference>
<name>L9YCI4_9EURY</name>